<keyword evidence="3" id="KW-0695">RNA-directed DNA polymerase</keyword>
<reference evidence="4 5" key="1">
    <citation type="submission" date="2019-08" db="EMBL/GenBank/DDBJ databases">
        <title>Draft genome sequences of two oriental melons (Cucumis melo L. var makuwa).</title>
        <authorList>
            <person name="Kwon S.-Y."/>
        </authorList>
    </citation>
    <scope>NUCLEOTIDE SEQUENCE [LARGE SCALE GENOMIC DNA]</scope>
    <source>
        <strain evidence="5">cv. Chang Bougi</strain>
        <strain evidence="4">cv. SW 3</strain>
        <tissue evidence="3">Leaf</tissue>
    </source>
</reference>
<dbReference type="GO" id="GO:0003964">
    <property type="term" value="F:RNA-directed DNA polymerase activity"/>
    <property type="evidence" value="ECO:0007669"/>
    <property type="project" value="UniProtKB-KW"/>
</dbReference>
<evidence type="ECO:0000313" key="4">
    <source>
        <dbReference type="Proteomes" id="UP000321393"/>
    </source>
</evidence>
<organism evidence="3 5">
    <name type="scientific">Cucumis melo var. makuwa</name>
    <name type="common">Oriental melon</name>
    <dbReference type="NCBI Taxonomy" id="1194695"/>
    <lineage>
        <taxon>Eukaryota</taxon>
        <taxon>Viridiplantae</taxon>
        <taxon>Streptophyta</taxon>
        <taxon>Embryophyta</taxon>
        <taxon>Tracheophyta</taxon>
        <taxon>Spermatophyta</taxon>
        <taxon>Magnoliopsida</taxon>
        <taxon>eudicotyledons</taxon>
        <taxon>Gunneridae</taxon>
        <taxon>Pentapetalae</taxon>
        <taxon>rosids</taxon>
        <taxon>fabids</taxon>
        <taxon>Cucurbitales</taxon>
        <taxon>Cucurbitaceae</taxon>
        <taxon>Benincaseae</taxon>
        <taxon>Cucumis</taxon>
    </lineage>
</organism>
<dbReference type="Proteomes" id="UP000321393">
    <property type="component" value="Unassembled WGS sequence"/>
</dbReference>
<keyword evidence="3" id="KW-0808">Transferase</keyword>
<accession>A0A5D3CLP0</accession>
<sequence length="119" mass="13403">MGEQGSIDGIIIDRVDKIDENEVVAKHTGNETKSNHFGNTSKHDPSLDLSIAPRQSTRSCTKHSISNYVSYENLSLQLRAFTTSFDSTTIPKNIYIALECPEWKNVVMEEMRALEKNNT</sequence>
<proteinExistence type="predicted"/>
<evidence type="ECO:0000313" key="2">
    <source>
        <dbReference type="EMBL" id="KAA0056514.1"/>
    </source>
</evidence>
<feature type="region of interest" description="Disordered" evidence="1">
    <location>
        <begin position="27"/>
        <end position="47"/>
    </location>
</feature>
<dbReference type="EMBL" id="SSTE01007373">
    <property type="protein sequence ID" value="KAA0056514.1"/>
    <property type="molecule type" value="Genomic_DNA"/>
</dbReference>
<name>A0A5D3CLP0_CUCMM</name>
<evidence type="ECO:0000256" key="1">
    <source>
        <dbReference type="SAM" id="MobiDB-lite"/>
    </source>
</evidence>
<comment type="caution">
    <text evidence="3">The sequence shown here is derived from an EMBL/GenBank/DDBJ whole genome shotgun (WGS) entry which is preliminary data.</text>
</comment>
<evidence type="ECO:0000313" key="5">
    <source>
        <dbReference type="Proteomes" id="UP000321947"/>
    </source>
</evidence>
<dbReference type="AlphaFoldDB" id="A0A5D3CLP0"/>
<protein>
    <submittedName>
        <fullName evidence="3">Reverse transcriptase</fullName>
    </submittedName>
</protein>
<keyword evidence="3" id="KW-0548">Nucleotidyltransferase</keyword>
<evidence type="ECO:0000313" key="3">
    <source>
        <dbReference type="EMBL" id="TYK12084.1"/>
    </source>
</evidence>
<dbReference type="Proteomes" id="UP000321947">
    <property type="component" value="Unassembled WGS sequence"/>
</dbReference>
<gene>
    <name evidence="3" type="ORF">E5676_scaffold106G00090</name>
    <name evidence="2" type="ORF">E6C27_scaffold288G00090</name>
</gene>
<dbReference type="EMBL" id="SSTD01010321">
    <property type="protein sequence ID" value="TYK12084.1"/>
    <property type="molecule type" value="Genomic_DNA"/>
</dbReference>
<dbReference type="OrthoDB" id="1306334at2759"/>